<name>A0ACC1YIL1_MELAZ</name>
<accession>A0ACC1YIL1</accession>
<organism evidence="1 2">
    <name type="scientific">Melia azedarach</name>
    <name type="common">Chinaberry tree</name>
    <dbReference type="NCBI Taxonomy" id="155640"/>
    <lineage>
        <taxon>Eukaryota</taxon>
        <taxon>Viridiplantae</taxon>
        <taxon>Streptophyta</taxon>
        <taxon>Embryophyta</taxon>
        <taxon>Tracheophyta</taxon>
        <taxon>Spermatophyta</taxon>
        <taxon>Magnoliopsida</taxon>
        <taxon>eudicotyledons</taxon>
        <taxon>Gunneridae</taxon>
        <taxon>Pentapetalae</taxon>
        <taxon>rosids</taxon>
        <taxon>malvids</taxon>
        <taxon>Sapindales</taxon>
        <taxon>Meliaceae</taxon>
        <taxon>Melia</taxon>
    </lineage>
</organism>
<comment type="caution">
    <text evidence="1">The sequence shown here is derived from an EMBL/GenBank/DDBJ whole genome shotgun (WGS) entry which is preliminary data.</text>
</comment>
<evidence type="ECO:0000313" key="2">
    <source>
        <dbReference type="Proteomes" id="UP001164539"/>
    </source>
</evidence>
<keyword evidence="2" id="KW-1185">Reference proteome</keyword>
<evidence type="ECO:0000313" key="1">
    <source>
        <dbReference type="EMBL" id="KAJ4723607.1"/>
    </source>
</evidence>
<dbReference type="EMBL" id="CM051396">
    <property type="protein sequence ID" value="KAJ4723607.1"/>
    <property type="molecule type" value="Genomic_DNA"/>
</dbReference>
<protein>
    <submittedName>
        <fullName evidence="1">Uncharacterized protein</fullName>
    </submittedName>
</protein>
<gene>
    <name evidence="1" type="ORF">OWV82_006954</name>
</gene>
<dbReference type="Proteomes" id="UP001164539">
    <property type="component" value="Chromosome 3"/>
</dbReference>
<proteinExistence type="predicted"/>
<sequence length="146" mass="15868">MLYLHSLKFSGRSHQRSEPTTISNSNTHQVNIKILNFRSSSSSEPSPSPLHYPESRRAAEELLNRPRLAETFPAIAAQAALTLPTIRIRLSTGAAAGRTLTGVGCIATAYGFLAIMRMLLLDNLMLWITGVACLASFPALAATFLR</sequence>
<reference evidence="1 2" key="1">
    <citation type="journal article" date="2023" name="Science">
        <title>Complex scaffold remodeling in plant triterpene biosynthesis.</title>
        <authorList>
            <person name="De La Pena R."/>
            <person name="Hodgson H."/>
            <person name="Liu J.C."/>
            <person name="Stephenson M.J."/>
            <person name="Martin A.C."/>
            <person name="Owen C."/>
            <person name="Harkess A."/>
            <person name="Leebens-Mack J."/>
            <person name="Jimenez L.E."/>
            <person name="Osbourn A."/>
            <person name="Sattely E.S."/>
        </authorList>
    </citation>
    <scope>NUCLEOTIDE SEQUENCE [LARGE SCALE GENOMIC DNA]</scope>
    <source>
        <strain evidence="2">cv. JPN11</strain>
        <tissue evidence="1">Leaf</tissue>
    </source>
</reference>